<dbReference type="Gene3D" id="3.40.390.10">
    <property type="entry name" value="Collagenase (Catalytic Domain)"/>
    <property type="match status" value="1"/>
</dbReference>
<dbReference type="EMBL" id="JAQQWL010000004">
    <property type="protein sequence ID" value="KAK8076334.1"/>
    <property type="molecule type" value="Genomic_DNA"/>
</dbReference>
<name>A0ABR1VYN0_9PEZI</name>
<evidence type="ECO:0000313" key="2">
    <source>
        <dbReference type="Proteomes" id="UP001480595"/>
    </source>
</evidence>
<sequence>MNPGQPINLWPDSTIKYCYETEAGKQALFNYLLAATQKWQDAGLHRDVYKYQEVANPGDSCVNYANRATTLLIRYLSNEKKYDANIGVPPLDGNNPSFKGPVMRIGTVDDVGNYPTIIAHELGHVWGTFARAPGIS</sequence>
<comment type="caution">
    <text evidence="1">The sequence shown here is derived from an EMBL/GenBank/DDBJ whole genome shotgun (WGS) entry which is preliminary data.</text>
</comment>
<gene>
    <name evidence="1" type="ORF">PG994_003606</name>
</gene>
<dbReference type="Proteomes" id="UP001480595">
    <property type="component" value="Unassembled WGS sequence"/>
</dbReference>
<accession>A0ABR1VYN0</accession>
<dbReference type="RefSeq" id="XP_066719293.1">
    <property type="nucleotide sequence ID" value="XM_066855015.1"/>
</dbReference>
<keyword evidence="2" id="KW-1185">Reference proteome</keyword>
<organism evidence="1 2">
    <name type="scientific">Apiospora phragmitis</name>
    <dbReference type="NCBI Taxonomy" id="2905665"/>
    <lineage>
        <taxon>Eukaryota</taxon>
        <taxon>Fungi</taxon>
        <taxon>Dikarya</taxon>
        <taxon>Ascomycota</taxon>
        <taxon>Pezizomycotina</taxon>
        <taxon>Sordariomycetes</taxon>
        <taxon>Xylariomycetidae</taxon>
        <taxon>Amphisphaeriales</taxon>
        <taxon>Apiosporaceae</taxon>
        <taxon>Apiospora</taxon>
    </lineage>
</organism>
<evidence type="ECO:0000313" key="1">
    <source>
        <dbReference type="EMBL" id="KAK8076334.1"/>
    </source>
</evidence>
<dbReference type="InterPro" id="IPR024079">
    <property type="entry name" value="MetalloPept_cat_dom_sf"/>
</dbReference>
<proteinExistence type="predicted"/>
<dbReference type="GeneID" id="92088078"/>
<protein>
    <submittedName>
        <fullName evidence="1">Uncharacterized protein</fullName>
    </submittedName>
</protein>
<dbReference type="SUPFAM" id="SSF55486">
    <property type="entry name" value="Metalloproteases ('zincins'), catalytic domain"/>
    <property type="match status" value="1"/>
</dbReference>
<reference evidence="1 2" key="1">
    <citation type="submission" date="2023-01" db="EMBL/GenBank/DDBJ databases">
        <title>Analysis of 21 Apiospora genomes using comparative genomics revels a genus with tremendous synthesis potential of carbohydrate active enzymes and secondary metabolites.</title>
        <authorList>
            <person name="Sorensen T."/>
        </authorList>
    </citation>
    <scope>NUCLEOTIDE SEQUENCE [LARGE SCALE GENOMIC DNA]</scope>
    <source>
        <strain evidence="1 2">CBS 135458</strain>
    </source>
</reference>